<dbReference type="Proteomes" id="UP001529510">
    <property type="component" value="Unassembled WGS sequence"/>
</dbReference>
<accession>A0ABD0MUI6</accession>
<reference evidence="1 2" key="1">
    <citation type="submission" date="2024-05" db="EMBL/GenBank/DDBJ databases">
        <title>Genome sequencing and assembly of Indian major carp, Cirrhinus mrigala (Hamilton, 1822).</title>
        <authorList>
            <person name="Mohindra V."/>
            <person name="Chowdhury L.M."/>
            <person name="Lal K."/>
            <person name="Jena J.K."/>
        </authorList>
    </citation>
    <scope>NUCLEOTIDE SEQUENCE [LARGE SCALE GENOMIC DNA]</scope>
    <source>
        <strain evidence="1">CM1030</strain>
        <tissue evidence="1">Blood</tissue>
    </source>
</reference>
<proteinExistence type="predicted"/>
<dbReference type="AlphaFoldDB" id="A0ABD0MUI6"/>
<sequence>ASAKTVCLNIMLRPLRLAQREEVVHDSEEHNRRRQLIAEHIQSSASFILHRRRARMFYDLLGRVAEGHVTLCFDMMQNMVLPKAPIGKAYYSRQMYLYLFGVVVPHGENSHQKKDDVHLYVWQENESSKDSNMIASALSDCLEVRQIQGASAVQRLLFWAKQKHEHGVHAHGTSS</sequence>
<evidence type="ECO:0000313" key="2">
    <source>
        <dbReference type="Proteomes" id="UP001529510"/>
    </source>
</evidence>
<gene>
    <name evidence="1" type="ORF">M9458_052165</name>
</gene>
<name>A0ABD0MUI6_CIRMR</name>
<feature type="non-terminal residue" evidence="1">
    <location>
        <position position="1"/>
    </location>
</feature>
<organism evidence="1 2">
    <name type="scientific">Cirrhinus mrigala</name>
    <name type="common">Mrigala</name>
    <dbReference type="NCBI Taxonomy" id="683832"/>
    <lineage>
        <taxon>Eukaryota</taxon>
        <taxon>Metazoa</taxon>
        <taxon>Chordata</taxon>
        <taxon>Craniata</taxon>
        <taxon>Vertebrata</taxon>
        <taxon>Euteleostomi</taxon>
        <taxon>Actinopterygii</taxon>
        <taxon>Neopterygii</taxon>
        <taxon>Teleostei</taxon>
        <taxon>Ostariophysi</taxon>
        <taxon>Cypriniformes</taxon>
        <taxon>Cyprinidae</taxon>
        <taxon>Labeoninae</taxon>
        <taxon>Labeonini</taxon>
        <taxon>Cirrhinus</taxon>
    </lineage>
</organism>
<keyword evidence="2" id="KW-1185">Reference proteome</keyword>
<dbReference type="EMBL" id="JAMKFB020000189">
    <property type="protein sequence ID" value="KAL0152442.1"/>
    <property type="molecule type" value="Genomic_DNA"/>
</dbReference>
<comment type="caution">
    <text evidence="1">The sequence shown here is derived from an EMBL/GenBank/DDBJ whole genome shotgun (WGS) entry which is preliminary data.</text>
</comment>
<feature type="non-terminal residue" evidence="1">
    <location>
        <position position="175"/>
    </location>
</feature>
<protein>
    <submittedName>
        <fullName evidence="1">Uncharacterized protein</fullName>
    </submittedName>
</protein>
<evidence type="ECO:0000313" key="1">
    <source>
        <dbReference type="EMBL" id="KAL0152442.1"/>
    </source>
</evidence>